<evidence type="ECO:0000256" key="8">
    <source>
        <dbReference type="ARBA" id="ARBA00022833"/>
    </source>
</evidence>
<dbReference type="CDD" id="cd07153">
    <property type="entry name" value="Fur_like"/>
    <property type="match status" value="1"/>
</dbReference>
<evidence type="ECO:0000256" key="3">
    <source>
        <dbReference type="ARBA" id="ARBA00011738"/>
    </source>
</evidence>
<proteinExistence type="inferred from homology"/>
<keyword evidence="10" id="KW-0238">DNA-binding</keyword>
<name>E0NQG3_9BACT</name>
<dbReference type="GO" id="GO:0005829">
    <property type="term" value="C:cytosol"/>
    <property type="evidence" value="ECO:0007669"/>
    <property type="project" value="TreeGrafter"/>
</dbReference>
<gene>
    <name evidence="13" type="primary">furR</name>
    <name evidence="13" type="ORF">HMPREF0658_0414</name>
</gene>
<evidence type="ECO:0000256" key="7">
    <source>
        <dbReference type="ARBA" id="ARBA00022723"/>
    </source>
</evidence>
<dbReference type="Gene3D" id="3.30.1490.190">
    <property type="match status" value="1"/>
</dbReference>
<dbReference type="GO" id="GO:0045892">
    <property type="term" value="P:negative regulation of DNA-templated transcription"/>
    <property type="evidence" value="ECO:0007669"/>
    <property type="project" value="TreeGrafter"/>
</dbReference>
<accession>E0NQG3</accession>
<dbReference type="eggNOG" id="COG0735">
    <property type="taxonomic scope" value="Bacteria"/>
</dbReference>
<comment type="caution">
    <text evidence="13">The sequence shown here is derived from an EMBL/GenBank/DDBJ whole genome shotgun (WGS) entry which is preliminary data.</text>
</comment>
<evidence type="ECO:0000313" key="14">
    <source>
        <dbReference type="Proteomes" id="UP000004394"/>
    </source>
</evidence>
<dbReference type="Proteomes" id="UP000004394">
    <property type="component" value="Unassembled WGS sequence"/>
</dbReference>
<comment type="subcellular location">
    <subcellularLocation>
        <location evidence="1">Cytoplasm</location>
    </subcellularLocation>
</comment>
<keyword evidence="9" id="KW-0805">Transcription regulation</keyword>
<dbReference type="GO" id="GO:0003700">
    <property type="term" value="F:DNA-binding transcription factor activity"/>
    <property type="evidence" value="ECO:0007669"/>
    <property type="project" value="InterPro"/>
</dbReference>
<feature type="binding site" evidence="12">
    <location>
        <position position="144"/>
    </location>
    <ligand>
        <name>Zn(2+)</name>
        <dbReference type="ChEBI" id="CHEBI:29105"/>
    </ligand>
</feature>
<dbReference type="GO" id="GO:0000976">
    <property type="term" value="F:transcription cis-regulatory region binding"/>
    <property type="evidence" value="ECO:0007669"/>
    <property type="project" value="TreeGrafter"/>
</dbReference>
<dbReference type="OrthoDB" id="8659436at2"/>
<keyword evidence="8 12" id="KW-0862">Zinc</keyword>
<evidence type="ECO:0000256" key="5">
    <source>
        <dbReference type="ARBA" id="ARBA00022490"/>
    </source>
</evidence>
<dbReference type="STRING" id="862515.HMPREF0658_0414"/>
<keyword evidence="6" id="KW-0678">Repressor</keyword>
<dbReference type="GO" id="GO:0008270">
    <property type="term" value="F:zinc ion binding"/>
    <property type="evidence" value="ECO:0007669"/>
    <property type="project" value="TreeGrafter"/>
</dbReference>
<evidence type="ECO:0000256" key="6">
    <source>
        <dbReference type="ARBA" id="ARBA00022491"/>
    </source>
</evidence>
<keyword evidence="11" id="KW-0804">Transcription</keyword>
<sequence>MTDESIKSTVRQILTNYLEMENRRKTPERFAILDEIYNTHHHFSLEELGTRLEKAKFYVSRATLYNTMKLLMKLRLVISHHFQGGTLYEACYKNQSHCHQICTMCGSVLEIPVPEVGAAIENARFHRFRRSGFTLYVYGICSNCQGKLTRQKNLEAKMKQQKSR</sequence>
<dbReference type="InterPro" id="IPR036390">
    <property type="entry name" value="WH_DNA-bd_sf"/>
</dbReference>
<dbReference type="InterPro" id="IPR036388">
    <property type="entry name" value="WH-like_DNA-bd_sf"/>
</dbReference>
<dbReference type="InterPro" id="IPR043135">
    <property type="entry name" value="Fur_C"/>
</dbReference>
<protein>
    <recommendedName>
        <fullName evidence="4">Ferric uptake regulation protein</fullName>
    </recommendedName>
</protein>
<feature type="binding site" evidence="12">
    <location>
        <position position="102"/>
    </location>
    <ligand>
        <name>Zn(2+)</name>
        <dbReference type="ChEBI" id="CHEBI:29105"/>
    </ligand>
</feature>
<keyword evidence="14" id="KW-1185">Reference proteome</keyword>
<evidence type="ECO:0000313" key="13">
    <source>
        <dbReference type="EMBL" id="EFM02653.1"/>
    </source>
</evidence>
<reference evidence="13" key="1">
    <citation type="submission" date="2010-07" db="EMBL/GenBank/DDBJ databases">
        <authorList>
            <person name="Muzny D."/>
            <person name="Qin X."/>
            <person name="Deng J."/>
            <person name="Jiang H."/>
            <person name="Liu Y."/>
            <person name="Qu J."/>
            <person name="Song X.-Z."/>
            <person name="Zhang L."/>
            <person name="Thornton R."/>
            <person name="Coyle M."/>
            <person name="Francisco L."/>
            <person name="Jackson L."/>
            <person name="Javaid M."/>
            <person name="Korchina V."/>
            <person name="Kovar C."/>
            <person name="Mata R."/>
            <person name="Mathew T."/>
            <person name="Ngo R."/>
            <person name="Nguyen L."/>
            <person name="Nguyen N."/>
            <person name="Okwuonu G."/>
            <person name="Ongeri F."/>
            <person name="Pham C."/>
            <person name="Simmons D."/>
            <person name="Wilczek-Boney K."/>
            <person name="Hale W."/>
            <person name="Jakkamsetti A."/>
            <person name="Pham P."/>
            <person name="Ruth R."/>
            <person name="San Lucas F."/>
            <person name="Warren J."/>
            <person name="Zhang J."/>
            <person name="Zhao Z."/>
            <person name="Zhou C."/>
            <person name="Zhu D."/>
            <person name="Lee S."/>
            <person name="Bess C."/>
            <person name="Blankenburg K."/>
            <person name="Forbes L."/>
            <person name="Fu Q."/>
            <person name="Gubbala S."/>
            <person name="Hirani K."/>
            <person name="Jayaseelan J.C."/>
            <person name="Lara F."/>
            <person name="Munidasa M."/>
            <person name="Palculict T."/>
            <person name="Patil S."/>
            <person name="Pu L.-L."/>
            <person name="Saada N."/>
            <person name="Tang L."/>
            <person name="Weissenberger G."/>
            <person name="Zhu Y."/>
            <person name="Hemphill L."/>
            <person name="Shang Y."/>
            <person name="Youmans B."/>
            <person name="Ayvaz T."/>
            <person name="Ross M."/>
            <person name="Santibanez J."/>
            <person name="Aqrawi P."/>
            <person name="Gross S."/>
            <person name="Joshi V."/>
            <person name="Fowler G."/>
            <person name="Nazareth L."/>
            <person name="Reid J."/>
            <person name="Worley K."/>
            <person name="Petrosino J."/>
            <person name="Highlander S."/>
            <person name="Gibbs R."/>
        </authorList>
    </citation>
    <scope>NUCLEOTIDE SEQUENCE [LARGE SCALE GENOMIC DNA]</scope>
    <source>
        <strain evidence="13">DSM 16973</strain>
    </source>
</reference>
<evidence type="ECO:0000256" key="2">
    <source>
        <dbReference type="ARBA" id="ARBA00007957"/>
    </source>
</evidence>
<feature type="binding site" evidence="12">
    <location>
        <position position="141"/>
    </location>
    <ligand>
        <name>Zn(2+)</name>
        <dbReference type="ChEBI" id="CHEBI:29105"/>
    </ligand>
</feature>
<dbReference type="SUPFAM" id="SSF46785">
    <property type="entry name" value="Winged helix' DNA-binding domain"/>
    <property type="match status" value="1"/>
</dbReference>
<keyword evidence="7 12" id="KW-0479">Metal-binding</keyword>
<keyword evidence="5" id="KW-0963">Cytoplasm</keyword>
<evidence type="ECO:0000256" key="10">
    <source>
        <dbReference type="ARBA" id="ARBA00023125"/>
    </source>
</evidence>
<evidence type="ECO:0000256" key="9">
    <source>
        <dbReference type="ARBA" id="ARBA00023015"/>
    </source>
</evidence>
<dbReference type="PANTHER" id="PTHR33202">
    <property type="entry name" value="ZINC UPTAKE REGULATION PROTEIN"/>
    <property type="match status" value="1"/>
</dbReference>
<evidence type="ECO:0000256" key="1">
    <source>
        <dbReference type="ARBA" id="ARBA00004496"/>
    </source>
</evidence>
<dbReference type="GO" id="GO:1900376">
    <property type="term" value="P:regulation of secondary metabolite biosynthetic process"/>
    <property type="evidence" value="ECO:0007669"/>
    <property type="project" value="TreeGrafter"/>
</dbReference>
<dbReference type="HOGENOM" id="CLU_096072_3_0_10"/>
<comment type="cofactor">
    <cofactor evidence="12">
        <name>Zn(2+)</name>
        <dbReference type="ChEBI" id="CHEBI:29105"/>
    </cofactor>
    <text evidence="12">Binds 1 zinc ion per subunit.</text>
</comment>
<dbReference type="Gene3D" id="1.10.10.10">
    <property type="entry name" value="Winged helix-like DNA-binding domain superfamily/Winged helix DNA-binding domain"/>
    <property type="match status" value="1"/>
</dbReference>
<feature type="binding site" evidence="12">
    <location>
        <position position="105"/>
    </location>
    <ligand>
        <name>Zn(2+)</name>
        <dbReference type="ChEBI" id="CHEBI:29105"/>
    </ligand>
</feature>
<evidence type="ECO:0000256" key="12">
    <source>
        <dbReference type="PIRSR" id="PIRSR602481-1"/>
    </source>
</evidence>
<dbReference type="RefSeq" id="WP_006948169.1">
    <property type="nucleotide sequence ID" value="NZ_BAJI01000020.1"/>
</dbReference>
<evidence type="ECO:0000256" key="4">
    <source>
        <dbReference type="ARBA" id="ARBA00020910"/>
    </source>
</evidence>
<dbReference type="EMBL" id="AEEI01000017">
    <property type="protein sequence ID" value="EFM02653.1"/>
    <property type="molecule type" value="Genomic_DNA"/>
</dbReference>
<dbReference type="PANTHER" id="PTHR33202:SF2">
    <property type="entry name" value="FERRIC UPTAKE REGULATION PROTEIN"/>
    <property type="match status" value="1"/>
</dbReference>
<evidence type="ECO:0000256" key="11">
    <source>
        <dbReference type="ARBA" id="ARBA00023163"/>
    </source>
</evidence>
<organism evidence="13 14">
    <name type="scientific">Hoylesella marshii DSM 16973 = JCM 13450</name>
    <dbReference type="NCBI Taxonomy" id="862515"/>
    <lineage>
        <taxon>Bacteria</taxon>
        <taxon>Pseudomonadati</taxon>
        <taxon>Bacteroidota</taxon>
        <taxon>Bacteroidia</taxon>
        <taxon>Bacteroidales</taxon>
        <taxon>Prevotellaceae</taxon>
        <taxon>Hoylesella</taxon>
    </lineage>
</organism>
<dbReference type="AlphaFoldDB" id="E0NQG3"/>
<comment type="similarity">
    <text evidence="2">Belongs to the Fur family.</text>
</comment>
<dbReference type="Pfam" id="PF01475">
    <property type="entry name" value="FUR"/>
    <property type="match status" value="1"/>
</dbReference>
<comment type="subunit">
    <text evidence="3">Homodimer.</text>
</comment>
<dbReference type="InterPro" id="IPR002481">
    <property type="entry name" value="FUR"/>
</dbReference>